<keyword evidence="7" id="KW-0961">Cell wall biogenesis/degradation</keyword>
<feature type="domain" description="Cell wall hydrolase SleB" evidence="10">
    <location>
        <begin position="131"/>
        <end position="229"/>
    </location>
</feature>
<evidence type="ECO:0000256" key="2">
    <source>
        <dbReference type="ARBA" id="ARBA00018364"/>
    </source>
</evidence>
<evidence type="ECO:0000256" key="8">
    <source>
        <dbReference type="NCBIfam" id="TIGR02869"/>
    </source>
</evidence>
<evidence type="ECO:0000259" key="9">
    <source>
        <dbReference type="Pfam" id="PF01471"/>
    </source>
</evidence>
<proteinExistence type="inferred from homology"/>
<dbReference type="AlphaFoldDB" id="A0A3E3DZB6"/>
<evidence type="ECO:0000256" key="3">
    <source>
        <dbReference type="ARBA" id="ARBA00022544"/>
    </source>
</evidence>
<gene>
    <name evidence="11" type="primary">sleB</name>
    <name evidence="11" type="ORF">DW687_07690</name>
</gene>
<keyword evidence="6" id="KW-0749">Sporulation</keyword>
<dbReference type="InterPro" id="IPR036365">
    <property type="entry name" value="PGBD-like_sf"/>
</dbReference>
<dbReference type="InterPro" id="IPR011105">
    <property type="entry name" value="Cell_wall_hydrolase_SleB"/>
</dbReference>
<keyword evidence="3" id="KW-0309">Germination</keyword>
<dbReference type="SUPFAM" id="SSF47090">
    <property type="entry name" value="PGBD-like"/>
    <property type="match status" value="1"/>
</dbReference>
<evidence type="ECO:0000313" key="12">
    <source>
        <dbReference type="Proteomes" id="UP000261212"/>
    </source>
</evidence>
<evidence type="ECO:0000259" key="10">
    <source>
        <dbReference type="Pfam" id="PF07486"/>
    </source>
</evidence>
<dbReference type="InterPro" id="IPR036366">
    <property type="entry name" value="PGBDSf"/>
</dbReference>
<comment type="caution">
    <text evidence="11">The sequence shown here is derived from an EMBL/GenBank/DDBJ whole genome shotgun (WGS) entry which is preliminary data.</text>
</comment>
<dbReference type="Pfam" id="PF07486">
    <property type="entry name" value="Hydrolase_2"/>
    <property type="match status" value="1"/>
</dbReference>
<comment type="similarity">
    <text evidence="1">Belongs to the SleB family.</text>
</comment>
<dbReference type="RefSeq" id="WP_007048857.1">
    <property type="nucleotide sequence ID" value="NZ_CABKNJ010000005.1"/>
</dbReference>
<evidence type="ECO:0000256" key="6">
    <source>
        <dbReference type="ARBA" id="ARBA00022969"/>
    </source>
</evidence>
<dbReference type="InterPro" id="IPR002477">
    <property type="entry name" value="Peptidoglycan-bd-like"/>
</dbReference>
<dbReference type="GO" id="GO:0016787">
    <property type="term" value="F:hydrolase activity"/>
    <property type="evidence" value="ECO:0007669"/>
    <property type="project" value="UniProtKB-KW"/>
</dbReference>
<reference evidence="11 12" key="1">
    <citation type="submission" date="2018-08" db="EMBL/GenBank/DDBJ databases">
        <title>A genome reference for cultivated species of the human gut microbiota.</title>
        <authorList>
            <person name="Zou Y."/>
            <person name="Xue W."/>
            <person name="Luo G."/>
        </authorList>
    </citation>
    <scope>NUCLEOTIDE SEQUENCE [LARGE SCALE GENOMIC DNA]</scope>
    <source>
        <strain evidence="11 12">AM25-6</strain>
    </source>
</reference>
<evidence type="ECO:0000256" key="4">
    <source>
        <dbReference type="ARBA" id="ARBA00022729"/>
    </source>
</evidence>
<name>A0A3E3DZB6_9FIRM</name>
<accession>A0A3E3DZB6</accession>
<dbReference type="GeneID" id="97999358"/>
<dbReference type="NCBIfam" id="TIGR02869">
    <property type="entry name" value="spore_SleB"/>
    <property type="match status" value="1"/>
</dbReference>
<sequence length="230" mass="24630">MKKKSKIILFLVCAVFSASIILVNIYAANYVYYGSPAAHVKPVQEKLKRWGYYDGSVDGKFGAATEKAVKYFQRKNGLTQDGKAGKSTLEKMGLYNLLSSSGSTSAGSSSSSTNSNDVNLIARAVNGEARGEPYEGQVAVAAVILNRVKSSSFPNSVSGVVYQNGAFDAVADGQVNLSPNASCVKAAKDAMNGWDPSGGAIYYYNPKTATNKWIRTRPIIRTIGNHVFCK</sequence>
<dbReference type="Pfam" id="PF01471">
    <property type="entry name" value="PG_binding_1"/>
    <property type="match status" value="1"/>
</dbReference>
<dbReference type="Gene3D" id="6.20.240.60">
    <property type="match status" value="1"/>
</dbReference>
<dbReference type="InterPro" id="IPR014224">
    <property type="entry name" value="Spore_cortex_SleB"/>
</dbReference>
<dbReference type="GO" id="GO:0030435">
    <property type="term" value="P:sporulation resulting in formation of a cellular spore"/>
    <property type="evidence" value="ECO:0007669"/>
    <property type="project" value="UniProtKB-KW"/>
</dbReference>
<dbReference type="GO" id="GO:0071555">
    <property type="term" value="P:cell wall organization"/>
    <property type="evidence" value="ECO:0007669"/>
    <property type="project" value="UniProtKB-KW"/>
</dbReference>
<keyword evidence="5" id="KW-0378">Hydrolase</keyword>
<dbReference type="Gene3D" id="1.10.101.10">
    <property type="entry name" value="PGBD-like superfamily/PGBD"/>
    <property type="match status" value="1"/>
</dbReference>
<protein>
    <recommendedName>
        <fullName evidence="2 8">Spore cortex-lytic enzyme</fullName>
    </recommendedName>
</protein>
<dbReference type="Proteomes" id="UP000261212">
    <property type="component" value="Unassembled WGS sequence"/>
</dbReference>
<dbReference type="InterPro" id="IPR042047">
    <property type="entry name" value="SleB_dom1"/>
</dbReference>
<evidence type="ECO:0000256" key="1">
    <source>
        <dbReference type="ARBA" id="ARBA00007010"/>
    </source>
</evidence>
<dbReference type="Gene3D" id="1.10.10.2520">
    <property type="entry name" value="Cell wall hydrolase SleB, domain 1"/>
    <property type="match status" value="1"/>
</dbReference>
<dbReference type="EMBL" id="QUSM01000003">
    <property type="protein sequence ID" value="RGD74630.1"/>
    <property type="molecule type" value="Genomic_DNA"/>
</dbReference>
<evidence type="ECO:0000256" key="7">
    <source>
        <dbReference type="ARBA" id="ARBA00023316"/>
    </source>
</evidence>
<evidence type="ECO:0000256" key="5">
    <source>
        <dbReference type="ARBA" id="ARBA00022801"/>
    </source>
</evidence>
<dbReference type="GO" id="GO:0009847">
    <property type="term" value="P:spore germination"/>
    <property type="evidence" value="ECO:0007669"/>
    <property type="project" value="UniProtKB-UniRule"/>
</dbReference>
<keyword evidence="4" id="KW-0732">Signal</keyword>
<evidence type="ECO:0000313" key="11">
    <source>
        <dbReference type="EMBL" id="RGD74630.1"/>
    </source>
</evidence>
<feature type="domain" description="Peptidoglycan binding-like" evidence="9">
    <location>
        <begin position="40"/>
        <end position="92"/>
    </location>
</feature>
<organism evidence="11 12">
    <name type="scientific">Anaerofustis stercorihominis</name>
    <dbReference type="NCBI Taxonomy" id="214853"/>
    <lineage>
        <taxon>Bacteria</taxon>
        <taxon>Bacillati</taxon>
        <taxon>Bacillota</taxon>
        <taxon>Clostridia</taxon>
        <taxon>Eubacteriales</taxon>
        <taxon>Eubacteriaceae</taxon>
        <taxon>Anaerofustis</taxon>
    </lineage>
</organism>